<organism evidence="1 2">
    <name type="scientific">Sander lucioperca</name>
    <name type="common">Pike-perch</name>
    <name type="synonym">Perca lucioperca</name>
    <dbReference type="NCBI Taxonomy" id="283035"/>
    <lineage>
        <taxon>Eukaryota</taxon>
        <taxon>Metazoa</taxon>
        <taxon>Chordata</taxon>
        <taxon>Craniata</taxon>
        <taxon>Vertebrata</taxon>
        <taxon>Euteleostomi</taxon>
        <taxon>Actinopterygii</taxon>
        <taxon>Neopterygii</taxon>
        <taxon>Teleostei</taxon>
        <taxon>Neoteleostei</taxon>
        <taxon>Acanthomorphata</taxon>
        <taxon>Eupercaria</taxon>
        <taxon>Perciformes</taxon>
        <taxon>Percoidei</taxon>
        <taxon>Percidae</taxon>
        <taxon>Luciopercinae</taxon>
        <taxon>Sander</taxon>
    </lineage>
</organism>
<proteinExistence type="predicted"/>
<evidence type="ECO:0000313" key="1">
    <source>
        <dbReference type="Ensembl" id="ENSSLUP00000030199.1"/>
    </source>
</evidence>
<sequence length="94" mass="10506">AINMAATSQNATDWMSALPAELWDVPLTNLAIPGKCNTHFLSRCYCLDINSPLVPSESDFFRLLDRLFSCFTRPAIFRWATTQVCCDRGLCQSG</sequence>
<dbReference type="GeneTree" id="ENSGT00940000166880"/>
<protein>
    <submittedName>
        <fullName evidence="1">Si:dkey-66a8.7</fullName>
    </submittedName>
</protein>
<name>A0A8C9YUJ8_SANLU</name>
<keyword evidence="2" id="KW-1185">Reference proteome</keyword>
<reference evidence="1" key="2">
    <citation type="submission" date="2025-09" db="UniProtKB">
        <authorList>
            <consortium name="Ensembl"/>
        </authorList>
    </citation>
    <scope>IDENTIFICATION</scope>
</reference>
<accession>A0A8C9YUJ8</accession>
<dbReference type="Proteomes" id="UP000694568">
    <property type="component" value="Unplaced"/>
</dbReference>
<evidence type="ECO:0000313" key="2">
    <source>
        <dbReference type="Proteomes" id="UP000694568"/>
    </source>
</evidence>
<dbReference type="AlphaFoldDB" id="A0A8C9YUJ8"/>
<reference evidence="1" key="1">
    <citation type="submission" date="2025-08" db="UniProtKB">
        <authorList>
            <consortium name="Ensembl"/>
        </authorList>
    </citation>
    <scope>IDENTIFICATION</scope>
</reference>
<dbReference type="Ensembl" id="ENSSLUT00000031152.1">
    <property type="protein sequence ID" value="ENSSLUP00000030199.1"/>
    <property type="gene ID" value="ENSSLUG00000013519.1"/>
</dbReference>